<evidence type="ECO:0000256" key="11">
    <source>
        <dbReference type="ARBA" id="ARBA00023053"/>
    </source>
</evidence>
<evidence type="ECO:0000256" key="14">
    <source>
        <dbReference type="ARBA" id="ARBA00023201"/>
    </source>
</evidence>
<dbReference type="HAMAP" id="MF_00404">
    <property type="entry name" value="OadG"/>
    <property type="match status" value="1"/>
</dbReference>
<dbReference type="GO" id="GO:0008948">
    <property type="term" value="F:oxaloacetate decarboxylase activity"/>
    <property type="evidence" value="ECO:0007669"/>
    <property type="project" value="UniProtKB-UniRule"/>
</dbReference>
<comment type="cofactor">
    <cofactor evidence="1 16 17">
        <name>Na(+)</name>
        <dbReference type="ChEBI" id="CHEBI:29101"/>
    </cofactor>
</comment>
<keyword evidence="19" id="KW-1185">Reference proteome</keyword>
<keyword evidence="13 16" id="KW-0472">Membrane</keyword>
<keyword evidence="11 16" id="KW-0915">Sodium</keyword>
<evidence type="ECO:0000256" key="5">
    <source>
        <dbReference type="ARBA" id="ARBA00011869"/>
    </source>
</evidence>
<organism evidence="18 19">
    <name type="scientific">Candidatus Thiodiazotropha endolucinida</name>
    <dbReference type="NCBI Taxonomy" id="1655433"/>
    <lineage>
        <taxon>Bacteria</taxon>
        <taxon>Pseudomonadati</taxon>
        <taxon>Pseudomonadota</taxon>
        <taxon>Gammaproteobacteria</taxon>
        <taxon>Chromatiales</taxon>
        <taxon>Sedimenticolaceae</taxon>
        <taxon>Candidatus Thiodiazotropha</taxon>
    </lineage>
</organism>
<dbReference type="AlphaFoldDB" id="A0A7Z0VJQ8"/>
<evidence type="ECO:0000256" key="4">
    <source>
        <dbReference type="ARBA" id="ARBA00005844"/>
    </source>
</evidence>
<evidence type="ECO:0000256" key="7">
    <source>
        <dbReference type="ARBA" id="ARBA00022475"/>
    </source>
</evidence>
<comment type="catalytic activity">
    <reaction evidence="15 16 17">
        <text>oxaloacetate + 2 Na(+)(in) + H(+) = pyruvate + 2 Na(+)(out) + CO2</text>
        <dbReference type="Rhea" id="RHEA:57724"/>
        <dbReference type="ChEBI" id="CHEBI:15361"/>
        <dbReference type="ChEBI" id="CHEBI:15378"/>
        <dbReference type="ChEBI" id="CHEBI:16452"/>
        <dbReference type="ChEBI" id="CHEBI:16526"/>
        <dbReference type="ChEBI" id="CHEBI:29101"/>
        <dbReference type="EC" id="7.2.4.2"/>
    </reaction>
</comment>
<accession>A0A7Z0VJQ8</accession>
<comment type="function">
    <text evidence="2 16 17">Catalyzes the decarboxylation of oxaloacetate coupled to Na(+) translocation.</text>
</comment>
<dbReference type="InterPro" id="IPR023424">
    <property type="entry name" value="OadG"/>
</dbReference>
<dbReference type="NCBIfam" id="TIGR01195">
    <property type="entry name" value="oadG_fam"/>
    <property type="match status" value="1"/>
</dbReference>
<keyword evidence="6 16" id="KW-0813">Transport</keyword>
<evidence type="ECO:0000256" key="2">
    <source>
        <dbReference type="ARBA" id="ARBA00003002"/>
    </source>
</evidence>
<keyword evidence="9 16" id="KW-1278">Translocase</keyword>
<dbReference type="GO" id="GO:0015081">
    <property type="term" value="F:sodium ion transmembrane transporter activity"/>
    <property type="evidence" value="ECO:0007669"/>
    <property type="project" value="UniProtKB-UniRule"/>
</dbReference>
<keyword evidence="8 16" id="KW-0812">Transmembrane</keyword>
<gene>
    <name evidence="16" type="primary">oadG</name>
    <name evidence="18" type="ORF">CODIS_31810</name>
</gene>
<evidence type="ECO:0000256" key="12">
    <source>
        <dbReference type="ARBA" id="ARBA00023065"/>
    </source>
</evidence>
<dbReference type="InterPro" id="IPR005899">
    <property type="entry name" value="Na_pump_deCOase"/>
</dbReference>
<keyword evidence="14 16" id="KW-0739">Sodium transport</keyword>
<dbReference type="Pfam" id="PF04277">
    <property type="entry name" value="OAD_gamma"/>
    <property type="match status" value="1"/>
</dbReference>
<keyword evidence="12 16" id="KW-0406">Ion transport</keyword>
<dbReference type="OrthoDB" id="5772594at2"/>
<evidence type="ECO:0000256" key="6">
    <source>
        <dbReference type="ARBA" id="ARBA00022448"/>
    </source>
</evidence>
<dbReference type="GO" id="GO:0036376">
    <property type="term" value="P:sodium ion export across plasma membrane"/>
    <property type="evidence" value="ECO:0007669"/>
    <property type="project" value="InterPro"/>
</dbReference>
<protein>
    <recommendedName>
        <fullName evidence="16">Probable oxaloacetate decarboxylase gamma chain</fullName>
        <ecNumber evidence="16">7.2.4.2</ecNumber>
    </recommendedName>
</protein>
<comment type="similarity">
    <text evidence="4 16 17">Belongs to the OadG family.</text>
</comment>
<feature type="transmembrane region" description="Helical" evidence="16 17">
    <location>
        <begin position="6"/>
        <end position="30"/>
    </location>
</feature>
<comment type="subunit">
    <text evidence="5 16">Heterotrimer of an alpha, a beta and a gamma subunit.</text>
</comment>
<name>A0A7Z0VJQ8_9GAMM</name>
<keyword evidence="7 16" id="KW-1003">Cell membrane</keyword>
<comment type="caution">
    <text evidence="18">The sequence shown here is derived from an EMBL/GenBank/DDBJ whole genome shotgun (WGS) entry which is preliminary data.</text>
</comment>
<proteinExistence type="inferred from homology"/>
<dbReference type="GO" id="GO:0005886">
    <property type="term" value="C:plasma membrane"/>
    <property type="evidence" value="ECO:0007669"/>
    <property type="project" value="UniProtKB-SubCell"/>
</dbReference>
<evidence type="ECO:0000256" key="10">
    <source>
        <dbReference type="ARBA" id="ARBA00022989"/>
    </source>
</evidence>
<dbReference type="EMBL" id="MARB01000020">
    <property type="protein sequence ID" value="ODJ86541.1"/>
    <property type="molecule type" value="Genomic_DNA"/>
</dbReference>
<comment type="subcellular location">
    <subcellularLocation>
        <location evidence="3 16 17">Cell membrane</location>
        <topology evidence="3 16 17">Single-pass membrane protein</topology>
    </subcellularLocation>
</comment>
<evidence type="ECO:0000256" key="1">
    <source>
        <dbReference type="ARBA" id="ARBA00001959"/>
    </source>
</evidence>
<evidence type="ECO:0000256" key="8">
    <source>
        <dbReference type="ARBA" id="ARBA00022692"/>
    </source>
</evidence>
<evidence type="ECO:0000256" key="15">
    <source>
        <dbReference type="ARBA" id="ARBA00048176"/>
    </source>
</evidence>
<evidence type="ECO:0000313" key="18">
    <source>
        <dbReference type="EMBL" id="ODJ86541.1"/>
    </source>
</evidence>
<keyword evidence="10 16" id="KW-1133">Transmembrane helix</keyword>
<dbReference type="GO" id="GO:0015451">
    <property type="term" value="F:decarboxylation-driven active transmembrane transporter activity"/>
    <property type="evidence" value="ECO:0007669"/>
    <property type="project" value="UniProtKB-EC"/>
</dbReference>
<evidence type="ECO:0000256" key="17">
    <source>
        <dbReference type="RuleBase" id="RU004278"/>
    </source>
</evidence>
<evidence type="ECO:0000256" key="9">
    <source>
        <dbReference type="ARBA" id="ARBA00022967"/>
    </source>
</evidence>
<dbReference type="EC" id="7.2.4.2" evidence="16"/>
<dbReference type="Proteomes" id="UP000094769">
    <property type="component" value="Unassembled WGS sequence"/>
</dbReference>
<sequence length="84" mass="9203">MPITDLLMSGINLMVTGMGIVFTFLLILVFTMKGMSKFAMFVTERHGTPERVSSQPVIKGQEGMRGDLVAVIAAAINSYRATHR</sequence>
<evidence type="ECO:0000256" key="13">
    <source>
        <dbReference type="ARBA" id="ARBA00023136"/>
    </source>
</evidence>
<evidence type="ECO:0000256" key="3">
    <source>
        <dbReference type="ARBA" id="ARBA00004162"/>
    </source>
</evidence>
<evidence type="ECO:0000256" key="16">
    <source>
        <dbReference type="HAMAP-Rule" id="MF_00404"/>
    </source>
</evidence>
<reference evidence="18 19" key="1">
    <citation type="submission" date="2016-06" db="EMBL/GenBank/DDBJ databases">
        <title>Genome sequence of endosymbiont of Candidatus Endolucinida thiodiazotropha.</title>
        <authorList>
            <person name="Poehlein A."/>
            <person name="Koenig S."/>
            <person name="Heiden S.E."/>
            <person name="Thuermer A."/>
            <person name="Voget S."/>
            <person name="Daniel R."/>
            <person name="Markert S."/>
            <person name="Gros O."/>
            <person name="Schweder T."/>
        </authorList>
    </citation>
    <scope>NUCLEOTIDE SEQUENCE [LARGE SCALE GENOMIC DNA]</scope>
    <source>
        <strain evidence="18 19">COS</strain>
    </source>
</reference>
<evidence type="ECO:0000313" key="19">
    <source>
        <dbReference type="Proteomes" id="UP000094769"/>
    </source>
</evidence>